<proteinExistence type="predicted"/>
<evidence type="ECO:0000256" key="1">
    <source>
        <dbReference type="SAM" id="SignalP"/>
    </source>
</evidence>
<evidence type="ECO:0000313" key="3">
    <source>
        <dbReference type="Proteomes" id="UP000830115"/>
    </source>
</evidence>
<name>A0ABY4MCB2_9ACTN</name>
<dbReference type="EMBL" id="CP086322">
    <property type="protein sequence ID" value="UQA95032.1"/>
    <property type="molecule type" value="Genomic_DNA"/>
</dbReference>
<dbReference type="Proteomes" id="UP000830115">
    <property type="component" value="Chromosome"/>
</dbReference>
<dbReference type="RefSeq" id="WP_248865886.1">
    <property type="nucleotide sequence ID" value="NZ_CP086322.1"/>
</dbReference>
<feature type="signal peptide" evidence="1">
    <location>
        <begin position="1"/>
        <end position="29"/>
    </location>
</feature>
<gene>
    <name evidence="2" type="ORF">K9S39_27085</name>
</gene>
<protein>
    <submittedName>
        <fullName evidence="2">Uncharacterized protein</fullName>
    </submittedName>
</protein>
<keyword evidence="1" id="KW-0732">Signal</keyword>
<reference evidence="2" key="1">
    <citation type="submission" date="2021-10" db="EMBL/GenBank/DDBJ databases">
        <title>Streptomyces nigrumlapis sp.nov.,an antimicrobial producing actinobacterium isolated from Black Gobi rocks.</title>
        <authorList>
            <person name="Wen Y."/>
            <person name="Zhang W."/>
            <person name="Liu X.G."/>
        </authorList>
    </citation>
    <scope>NUCLEOTIDE SEQUENCE</scope>
    <source>
        <strain evidence="2">ST13-2-2</strain>
    </source>
</reference>
<keyword evidence="3" id="KW-1185">Reference proteome</keyword>
<feature type="chain" id="PRO_5046329041" evidence="1">
    <location>
        <begin position="30"/>
        <end position="82"/>
    </location>
</feature>
<organism evidence="2 3">
    <name type="scientific">Streptomyces halobius</name>
    <dbReference type="NCBI Taxonomy" id="2879846"/>
    <lineage>
        <taxon>Bacteria</taxon>
        <taxon>Bacillati</taxon>
        <taxon>Actinomycetota</taxon>
        <taxon>Actinomycetes</taxon>
        <taxon>Kitasatosporales</taxon>
        <taxon>Streptomycetaceae</taxon>
        <taxon>Streptomyces</taxon>
    </lineage>
</organism>
<evidence type="ECO:0000313" key="2">
    <source>
        <dbReference type="EMBL" id="UQA95032.1"/>
    </source>
</evidence>
<accession>A0ABY4MCB2</accession>
<sequence>MRKLQQIVIVAAAAGGLTAVGAGAGTAFAGDKGHGPKVKELYRPYQECSPQTFAESNLPIGVLAVPQTWGTTCGQFNHAFTG</sequence>